<dbReference type="InterPro" id="IPR044023">
    <property type="entry name" value="Ig_7"/>
</dbReference>
<reference evidence="2 3" key="1">
    <citation type="submission" date="2020-10" db="EMBL/GenBank/DDBJ databases">
        <title>Mucilaginibacter mali sp. nov., isolated from rhizosphere soil of apple orchard.</title>
        <authorList>
            <person name="Lee J.-S."/>
            <person name="Kim H.S."/>
            <person name="Kim J.-S."/>
        </authorList>
    </citation>
    <scope>NUCLEOTIDE SEQUENCE [LARGE SCALE GENOMIC DNA]</scope>
    <source>
        <strain evidence="2 3">KCTC 23157</strain>
    </source>
</reference>
<evidence type="ECO:0000259" key="1">
    <source>
        <dbReference type="Pfam" id="PF19081"/>
    </source>
</evidence>
<protein>
    <submittedName>
        <fullName evidence="2">Gliding motility-associated C-terminal domain-containing protein</fullName>
    </submittedName>
</protein>
<dbReference type="EMBL" id="JADFFM010000001">
    <property type="protein sequence ID" value="MBE9666071.1"/>
    <property type="molecule type" value="Genomic_DNA"/>
</dbReference>
<evidence type="ECO:0000313" key="3">
    <source>
        <dbReference type="Proteomes" id="UP000632774"/>
    </source>
</evidence>
<keyword evidence="3" id="KW-1185">Reference proteome</keyword>
<comment type="caution">
    <text evidence="2">The sequence shown here is derived from an EMBL/GenBank/DDBJ whole genome shotgun (WGS) entry which is preliminary data.</text>
</comment>
<dbReference type="NCBIfam" id="TIGR04131">
    <property type="entry name" value="Bac_Flav_CTERM"/>
    <property type="match status" value="1"/>
</dbReference>
<dbReference type="InterPro" id="IPR026341">
    <property type="entry name" value="T9SS_type_B"/>
</dbReference>
<proteinExistence type="predicted"/>
<evidence type="ECO:0000313" key="2">
    <source>
        <dbReference type="EMBL" id="MBE9666071.1"/>
    </source>
</evidence>
<sequence length="529" mass="56451">METGFSFDCPQLDYSKMIVTPSDCKGGTGAITGIQGTGTGTLVYTWYDSSNAVVGSAPDLTDVPAGTYKLTLKDDSKCPAAVLNVTIVELNPIVIDNTTTVISSPACNVINGSITNITIKNATSYLWIDTTDNSTIANTKDLLNVNAGTYKLIASNNGGCFRQSTYTIPLGPSAPVMTAYSITNSDCKGTGMFQATFDMKSNSPGYQYSLTTPTGKEVNSGGIFYSPVDSTRIKITDLLPGNYIIRTAGSDGCVTKLLSFTIGINDFKVDTREVVIHTDICGRAVGTITGLKFTGGPPPSVFAPPGTGNFWFDNNGNRVPQGLTYLAGVAAGKYTYYGINANGCKTQTVTFIIPDSVSAASAPVLDDMKICLPANVALSVKNQDKDAYYYLYDDEKNLIDSAKTGYFTRKINETSTYYIGAVNGICISPLGKVVIMVVNPGVSFPNAFTPNNDGINDTWNIIGLDQYPGTEVSVFDRTGSRVYHAINYAQPFNGKLNGVNLPAGTYYYIIDTKKPGCQNGITGNLTLIR</sequence>
<feature type="domain" description="Ig-like" evidence="1">
    <location>
        <begin position="362"/>
        <end position="440"/>
    </location>
</feature>
<organism evidence="2 3">
    <name type="scientific">Mucilaginibacter boryungensis</name>
    <dbReference type="NCBI Taxonomy" id="768480"/>
    <lineage>
        <taxon>Bacteria</taxon>
        <taxon>Pseudomonadati</taxon>
        <taxon>Bacteroidota</taxon>
        <taxon>Sphingobacteriia</taxon>
        <taxon>Sphingobacteriales</taxon>
        <taxon>Sphingobacteriaceae</taxon>
        <taxon>Mucilaginibacter</taxon>
    </lineage>
</organism>
<dbReference type="Pfam" id="PF13585">
    <property type="entry name" value="CHU_C"/>
    <property type="match status" value="1"/>
</dbReference>
<name>A0ABR9XFR9_9SPHI</name>
<gene>
    <name evidence="2" type="ORF">IRJ18_06835</name>
</gene>
<dbReference type="RefSeq" id="WP_194105443.1">
    <property type="nucleotide sequence ID" value="NZ_JADFFM010000001.1"/>
</dbReference>
<dbReference type="Proteomes" id="UP000632774">
    <property type="component" value="Unassembled WGS sequence"/>
</dbReference>
<dbReference type="Pfam" id="PF19081">
    <property type="entry name" value="Ig_7"/>
    <property type="match status" value="1"/>
</dbReference>
<accession>A0ABR9XFR9</accession>